<gene>
    <name evidence="4" type="ORF">A7312_04580</name>
    <name evidence="2" type="ORF">JDW19_01455</name>
    <name evidence="3" type="ORF">QDS18_04010</name>
</gene>
<evidence type="ECO:0000313" key="5">
    <source>
        <dbReference type="Proteomes" id="UP000094974"/>
    </source>
</evidence>
<accession>A0A074M2Y9</accession>
<comment type="caution">
    <text evidence="2">The sequence shown here is derived from an EMBL/GenBank/DDBJ whole genome shotgun (WGS) entry which is preliminary data.</text>
</comment>
<reference evidence="3" key="4">
    <citation type="submission" date="2023-04" db="EMBL/GenBank/DDBJ databases">
        <title>Uncovering the Secrets of Slow-Growing Bacteria in Tropical Savanna Soil through Cultivation and Genomic Analysis.</title>
        <authorList>
            <person name="Goncalves O.S."/>
            <person name="Santana M.F."/>
        </authorList>
    </citation>
    <scope>NUCLEOTIDE SEQUENCE</scope>
    <source>
        <strain evidence="3">ANTI</strain>
    </source>
</reference>
<protein>
    <recommendedName>
        <fullName evidence="7">50S ribosomal protein L33</fullName>
    </recommendedName>
</protein>
<evidence type="ECO:0000256" key="1">
    <source>
        <dbReference type="SAM" id="Phobius"/>
    </source>
</evidence>
<name>A0A074M2Y9_PAEPO</name>
<keyword evidence="1" id="KW-0472">Membrane</keyword>
<dbReference type="RefSeq" id="WP_023987757.1">
    <property type="nucleotide sequence ID" value="NZ_ALJV01000100.1"/>
</dbReference>
<feature type="transmembrane region" description="Helical" evidence="1">
    <location>
        <begin position="54"/>
        <end position="74"/>
    </location>
</feature>
<dbReference type="EMBL" id="JARVWT010000001">
    <property type="protein sequence ID" value="MDH2330021.1"/>
    <property type="molecule type" value="Genomic_DNA"/>
</dbReference>
<keyword evidence="1" id="KW-0812">Transmembrane</keyword>
<evidence type="ECO:0000313" key="3">
    <source>
        <dbReference type="EMBL" id="MDH2330021.1"/>
    </source>
</evidence>
<dbReference type="EMBL" id="LYND01000129">
    <property type="protein sequence ID" value="ODA08685.1"/>
    <property type="molecule type" value="Genomic_DNA"/>
</dbReference>
<reference evidence="5" key="1">
    <citation type="submission" date="2016-05" db="EMBL/GenBank/DDBJ databases">
        <title>Whole genome shotgun sequencing of cultured foodborne pathogen.</title>
        <authorList>
            <person name="Zheng J."/>
            <person name="Timme R."/>
            <person name="Allard M."/>
            <person name="Strain E."/>
            <person name="Luo Y."/>
            <person name="Brown E."/>
        </authorList>
    </citation>
    <scope>NUCLEOTIDE SEQUENCE [LARGE SCALE GENOMIC DNA]</scope>
    <source>
        <strain evidence="5">CFSAN034343</strain>
    </source>
</reference>
<dbReference type="Proteomes" id="UP000650605">
    <property type="component" value="Unassembled WGS sequence"/>
</dbReference>
<keyword evidence="1" id="KW-1133">Transmembrane helix</keyword>
<evidence type="ECO:0008006" key="7">
    <source>
        <dbReference type="Google" id="ProtNLM"/>
    </source>
</evidence>
<reference evidence="4" key="2">
    <citation type="submission" date="2016-05" db="EMBL/GenBank/DDBJ databases">
        <authorList>
            <person name="Zheng J."/>
            <person name="Timme R."/>
            <person name="Allard M."/>
            <person name="Strain E."/>
            <person name="Luo Y."/>
            <person name="Brown E."/>
        </authorList>
    </citation>
    <scope>NUCLEOTIDE SEQUENCE</scope>
    <source>
        <strain evidence="4">CFSAN034343</strain>
    </source>
</reference>
<organism evidence="2 6">
    <name type="scientific">Paenibacillus polymyxa</name>
    <name type="common">Bacillus polymyxa</name>
    <dbReference type="NCBI Taxonomy" id="1406"/>
    <lineage>
        <taxon>Bacteria</taxon>
        <taxon>Bacillati</taxon>
        <taxon>Bacillota</taxon>
        <taxon>Bacilli</taxon>
        <taxon>Bacillales</taxon>
        <taxon>Paenibacillaceae</taxon>
        <taxon>Paenibacillus</taxon>
    </lineage>
</organism>
<evidence type="ECO:0000313" key="4">
    <source>
        <dbReference type="EMBL" id="ODA08685.1"/>
    </source>
</evidence>
<sequence length="115" mass="12239">MKQAVTRKQVEKLVGKVIFATRKDGSQVSGKLIRISGNRLVLQPNRKKKVNTKAIIPLVLFDLLAIGTAPYIGAYGGGYGGYGPGYGGPGYGPQPGPYTDGGYPGVGYPYYPNLF</sequence>
<dbReference type="Proteomes" id="UP001229409">
    <property type="component" value="Unassembled WGS sequence"/>
</dbReference>
<evidence type="ECO:0000313" key="2">
    <source>
        <dbReference type="EMBL" id="MBM0631800.1"/>
    </source>
</evidence>
<reference evidence="2" key="3">
    <citation type="submission" date="2020-12" db="EMBL/GenBank/DDBJ databases">
        <title>Paenibacillus polymyxa LMG 27872: a double-edged sword.</title>
        <authorList>
            <person name="Langendries S."/>
            <person name="Garcia Mendez S."/>
            <person name="Beirinckx S."/>
            <person name="Viaene T."/>
            <person name="Baeyen S."/>
            <person name="Goeminne G."/>
            <person name="Willems A."/>
            <person name="Debode J."/>
            <person name="Goormachtig S."/>
        </authorList>
    </citation>
    <scope>NUCLEOTIDE SEQUENCE</scope>
    <source>
        <strain evidence="2">LMG 27872</strain>
    </source>
</reference>
<dbReference type="EMBL" id="JAEHFQ010000001">
    <property type="protein sequence ID" value="MBM0631800.1"/>
    <property type="molecule type" value="Genomic_DNA"/>
</dbReference>
<dbReference type="Proteomes" id="UP000094974">
    <property type="component" value="Unassembled WGS sequence"/>
</dbReference>
<dbReference type="AlphaFoldDB" id="A0A074M2Y9"/>
<proteinExistence type="predicted"/>
<keyword evidence="5" id="KW-1185">Reference proteome</keyword>
<evidence type="ECO:0000313" key="6">
    <source>
        <dbReference type="Proteomes" id="UP000650605"/>
    </source>
</evidence>